<evidence type="ECO:0008006" key="3">
    <source>
        <dbReference type="Google" id="ProtNLM"/>
    </source>
</evidence>
<dbReference type="InterPro" id="IPR036465">
    <property type="entry name" value="vWFA_dom_sf"/>
</dbReference>
<dbReference type="PANTHER" id="PTHR47824">
    <property type="entry name" value="UBIQUITIN-LIKE DOMAIN-CONTAINING PROTEIN"/>
    <property type="match status" value="1"/>
</dbReference>
<evidence type="ECO:0000313" key="2">
    <source>
        <dbReference type="Proteomes" id="UP000177122"/>
    </source>
</evidence>
<dbReference type="CDD" id="cd00198">
    <property type="entry name" value="vWFA"/>
    <property type="match status" value="1"/>
</dbReference>
<dbReference type="PANTHER" id="PTHR47824:SF3">
    <property type="entry name" value="UBIQUITIN-LIKE DOMAIN-CONTAINING PROTEIN"/>
    <property type="match status" value="1"/>
</dbReference>
<reference evidence="1 2" key="1">
    <citation type="journal article" date="2016" name="Nat. Commun.">
        <title>Thousands of microbial genomes shed light on interconnected biogeochemical processes in an aquifer system.</title>
        <authorList>
            <person name="Anantharaman K."/>
            <person name="Brown C.T."/>
            <person name="Hug L.A."/>
            <person name="Sharon I."/>
            <person name="Castelle C.J."/>
            <person name="Probst A.J."/>
            <person name="Thomas B.C."/>
            <person name="Singh A."/>
            <person name="Wilkins M.J."/>
            <person name="Karaoz U."/>
            <person name="Brodie E.L."/>
            <person name="Williams K.H."/>
            <person name="Hubbard S.S."/>
            <person name="Banfield J.F."/>
        </authorList>
    </citation>
    <scope>NUCLEOTIDE SEQUENCE [LARGE SCALE GENOMIC DNA]</scope>
</reference>
<organism evidence="1 2">
    <name type="scientific">Candidatus Lloydbacteria bacterium RIFCSPHIGHO2_01_FULL_49_22</name>
    <dbReference type="NCBI Taxonomy" id="1798658"/>
    <lineage>
        <taxon>Bacteria</taxon>
        <taxon>Candidatus Lloydiibacteriota</taxon>
    </lineage>
</organism>
<accession>A0A1G2CWI9</accession>
<name>A0A1G2CWI9_9BACT</name>
<dbReference type="AlphaFoldDB" id="A0A1G2CWI9"/>
<evidence type="ECO:0000313" key="1">
    <source>
        <dbReference type="EMBL" id="OGZ05011.1"/>
    </source>
</evidence>
<comment type="caution">
    <text evidence="1">The sequence shown here is derived from an EMBL/GenBank/DDBJ whole genome shotgun (WGS) entry which is preliminary data.</text>
</comment>
<protein>
    <recommendedName>
        <fullName evidence="3">VWFA domain-containing protein</fullName>
    </recommendedName>
</protein>
<dbReference type="EMBL" id="MHLI01000016">
    <property type="protein sequence ID" value="OGZ05011.1"/>
    <property type="molecule type" value="Genomic_DNA"/>
</dbReference>
<sequence length="349" mass="39055">MSPCIRAVRSRIEESLTRLFKEVPNLRVSIGACGDYCDRGHTYVTTDLDLTTSLHDLVQFVRTVQSTGGGDLPECYELVLREALALDWSHNAVKVLVLIADDIPHSPTDRQNIAHNGEGIDWRKEADKLKSMGVAVYSIQCLSKPYATPFYRELAERTGGYHLTLDQFSEVTDLLMAICLKQGDPEQLSRFEQEVSESGRMTRSFDENLAKLSHRPISERFVRAPKSLDAVPPGRFQILSVDKSTSGGKIAIKDFVLANDLIFKTGRGFYQFTKPELIQDYKEVVLRDKTTGDMYTGETARSMIGLGVGVSAKVKPVYLAEFDVFVQSTSYNRGLVAGTQFLYEVDMSR</sequence>
<gene>
    <name evidence="1" type="ORF">A2845_01900</name>
</gene>
<dbReference type="SUPFAM" id="SSF53300">
    <property type="entry name" value="vWA-like"/>
    <property type="match status" value="1"/>
</dbReference>
<dbReference type="Gene3D" id="3.40.50.410">
    <property type="entry name" value="von Willebrand factor, type A domain"/>
    <property type="match status" value="1"/>
</dbReference>
<dbReference type="Proteomes" id="UP000177122">
    <property type="component" value="Unassembled WGS sequence"/>
</dbReference>
<proteinExistence type="predicted"/>